<dbReference type="Proteomes" id="UP001595916">
    <property type="component" value="Unassembled WGS sequence"/>
</dbReference>
<dbReference type="EMBL" id="JBHSHL010000031">
    <property type="protein sequence ID" value="MFC4805024.1"/>
    <property type="molecule type" value="Genomic_DNA"/>
</dbReference>
<dbReference type="PANTHER" id="PTHR32071">
    <property type="entry name" value="TRANSCRIPTIONAL REGULATORY PROTEIN"/>
    <property type="match status" value="1"/>
</dbReference>
<keyword evidence="8" id="KW-1185">Reference proteome</keyword>
<name>A0ABV9QLD8_9FIRM</name>
<dbReference type="PROSITE" id="PS00676">
    <property type="entry name" value="SIGMA54_INTERACT_2"/>
    <property type="match status" value="1"/>
</dbReference>
<dbReference type="Pfam" id="PF00158">
    <property type="entry name" value="Sigma54_activat"/>
    <property type="match status" value="1"/>
</dbReference>
<proteinExistence type="predicted"/>
<dbReference type="Gene3D" id="3.40.50.300">
    <property type="entry name" value="P-loop containing nucleotide triphosphate hydrolases"/>
    <property type="match status" value="1"/>
</dbReference>
<dbReference type="InterPro" id="IPR002078">
    <property type="entry name" value="Sigma_54_int"/>
</dbReference>
<dbReference type="InterPro" id="IPR027417">
    <property type="entry name" value="P-loop_NTPase"/>
</dbReference>
<sequence>MNILNRIYEKIQRHIDLLSEWMDMDIYVVDSDLLRVNGTGIYKRMLGIVLPKQTSNGWVTQNRQRLIILYPGEEVVCENCPMNLSDNCGGELSVHEPIFLDDIFIGVVTIASHYDEASKERMKENLDRIIHSAEELGKDIGEMAMDALLKSCFKQSMERSDYPILITNQSGKVLNVLGAGAGGYYRGDTIWDIVPKNEDLLTPQNEGKEIEINANLSLYWKEVGISGDQRYYSFFFKSAETHPGMNREIQAGPDKQWGRLIGNSEKIRKIKNVIHQVAKYDSNCLILGESGTGKEMFAKLIHDLSNREKENFVSINCAAIPESLLESELFGYEAGSFTGANKTGKKGLFESANKGTVFLDEIGDLPLHLQPKLLRAIETKRFKRVGGVQDVYVDIRFIAATNHNLTEKIKEKQFRSDLYYRLCVLLVEVPPLRERSDDIISLSNFFLSRYSRKFEKNVERLSQEVIRLFFLYRWPGNVRELENVIEYGVSMEKSSVLTYASLPPAFLMSVNDLDEKNKLSVQEFKERTLESLLLQYGNDMGAKEKIAAEMGISLSTLYRYLKRMKKTSHFEK</sequence>
<organism evidence="7 8">
    <name type="scientific">Filifactor villosus</name>
    <dbReference type="NCBI Taxonomy" id="29374"/>
    <lineage>
        <taxon>Bacteria</taxon>
        <taxon>Bacillati</taxon>
        <taxon>Bacillota</taxon>
        <taxon>Clostridia</taxon>
        <taxon>Peptostreptococcales</taxon>
        <taxon>Filifactoraceae</taxon>
        <taxon>Filifactor</taxon>
    </lineage>
</organism>
<accession>A0ABV9QLD8</accession>
<evidence type="ECO:0000256" key="4">
    <source>
        <dbReference type="ARBA" id="ARBA00023125"/>
    </source>
</evidence>
<evidence type="ECO:0000256" key="3">
    <source>
        <dbReference type="ARBA" id="ARBA00023015"/>
    </source>
</evidence>
<evidence type="ECO:0000256" key="1">
    <source>
        <dbReference type="ARBA" id="ARBA00022741"/>
    </source>
</evidence>
<evidence type="ECO:0000313" key="7">
    <source>
        <dbReference type="EMBL" id="MFC4805024.1"/>
    </source>
</evidence>
<comment type="caution">
    <text evidence="7">The sequence shown here is derived from an EMBL/GenBank/DDBJ whole genome shotgun (WGS) entry which is preliminary data.</text>
</comment>
<evidence type="ECO:0000259" key="6">
    <source>
        <dbReference type="PROSITE" id="PS50045"/>
    </source>
</evidence>
<keyword evidence="3" id="KW-0805">Transcription regulation</keyword>
<keyword evidence="5" id="KW-0804">Transcription</keyword>
<dbReference type="InterPro" id="IPR025943">
    <property type="entry name" value="Sigma_54_int_dom_ATP-bd_2"/>
</dbReference>
<dbReference type="Pfam" id="PF25601">
    <property type="entry name" value="AAA_lid_14"/>
    <property type="match status" value="1"/>
</dbReference>
<protein>
    <submittedName>
        <fullName evidence="7">Sigma-54 interaction domain-containing protein</fullName>
    </submittedName>
</protein>
<dbReference type="RefSeq" id="WP_379788564.1">
    <property type="nucleotide sequence ID" value="NZ_JBHSHL010000031.1"/>
</dbReference>
<evidence type="ECO:0000256" key="5">
    <source>
        <dbReference type="ARBA" id="ARBA00023163"/>
    </source>
</evidence>
<dbReference type="Gene3D" id="1.10.10.60">
    <property type="entry name" value="Homeodomain-like"/>
    <property type="match status" value="1"/>
</dbReference>
<keyword evidence="4" id="KW-0238">DNA-binding</keyword>
<dbReference type="PROSITE" id="PS50045">
    <property type="entry name" value="SIGMA54_INTERACT_4"/>
    <property type="match status" value="1"/>
</dbReference>
<gene>
    <name evidence="7" type="ORF">ACFO4R_08010</name>
</gene>
<dbReference type="SUPFAM" id="SSF52540">
    <property type="entry name" value="P-loop containing nucleoside triphosphate hydrolases"/>
    <property type="match status" value="1"/>
</dbReference>
<evidence type="ECO:0000256" key="2">
    <source>
        <dbReference type="ARBA" id="ARBA00022840"/>
    </source>
</evidence>
<dbReference type="InterPro" id="IPR058031">
    <property type="entry name" value="AAA_lid_NorR"/>
</dbReference>
<dbReference type="SMART" id="SM00382">
    <property type="entry name" value="AAA"/>
    <property type="match status" value="1"/>
</dbReference>
<dbReference type="CDD" id="cd00009">
    <property type="entry name" value="AAA"/>
    <property type="match status" value="1"/>
</dbReference>
<keyword evidence="1" id="KW-0547">Nucleotide-binding</keyword>
<dbReference type="PROSITE" id="PS00688">
    <property type="entry name" value="SIGMA54_INTERACT_3"/>
    <property type="match status" value="1"/>
</dbReference>
<reference evidence="8" key="1">
    <citation type="journal article" date="2019" name="Int. J. Syst. Evol. Microbiol.">
        <title>The Global Catalogue of Microorganisms (GCM) 10K type strain sequencing project: providing services to taxonomists for standard genome sequencing and annotation.</title>
        <authorList>
            <consortium name="The Broad Institute Genomics Platform"/>
            <consortium name="The Broad Institute Genome Sequencing Center for Infectious Disease"/>
            <person name="Wu L."/>
            <person name="Ma J."/>
        </authorList>
    </citation>
    <scope>NUCLEOTIDE SEQUENCE [LARGE SCALE GENOMIC DNA]</scope>
    <source>
        <strain evidence="8">CCUG 46385</strain>
    </source>
</reference>
<keyword evidence="2" id="KW-0067">ATP-binding</keyword>
<feature type="domain" description="Sigma-54 factor interaction" evidence="6">
    <location>
        <begin position="260"/>
        <end position="490"/>
    </location>
</feature>
<dbReference type="InterPro" id="IPR003593">
    <property type="entry name" value="AAA+_ATPase"/>
</dbReference>
<evidence type="ECO:0000313" key="8">
    <source>
        <dbReference type="Proteomes" id="UP001595916"/>
    </source>
</evidence>
<dbReference type="InterPro" id="IPR025944">
    <property type="entry name" value="Sigma_54_int_dom_CS"/>
</dbReference>
<dbReference type="PANTHER" id="PTHR32071:SF57">
    <property type="entry name" value="C4-DICARBOXYLATE TRANSPORT TRANSCRIPTIONAL REGULATORY PROTEIN DCTD"/>
    <property type="match status" value="1"/>
</dbReference>
<dbReference type="Gene3D" id="1.10.8.60">
    <property type="match status" value="1"/>
</dbReference>